<gene>
    <name evidence="1" type="ORF">NDU88_004528</name>
</gene>
<evidence type="ECO:0000313" key="1">
    <source>
        <dbReference type="EMBL" id="KAJ1116313.1"/>
    </source>
</evidence>
<sequence>MPRGRSSPSPSVRPDRGLFPDVAAIHGHQGVSLRNRPSVAPAPASGVSLGCSAAAQVPPANALEPAHGRSLVHMALSPPGRSAAPTCREDRV</sequence>
<dbReference type="AlphaFoldDB" id="A0AAV7NPK8"/>
<proteinExistence type="predicted"/>
<name>A0AAV7NPK8_PLEWA</name>
<keyword evidence="2" id="KW-1185">Reference proteome</keyword>
<comment type="caution">
    <text evidence="1">The sequence shown here is derived from an EMBL/GenBank/DDBJ whole genome shotgun (WGS) entry which is preliminary data.</text>
</comment>
<accession>A0AAV7NPK8</accession>
<reference evidence="1" key="1">
    <citation type="journal article" date="2022" name="bioRxiv">
        <title>Sequencing and chromosome-scale assembly of the giantPleurodeles waltlgenome.</title>
        <authorList>
            <person name="Brown T."/>
            <person name="Elewa A."/>
            <person name="Iarovenko S."/>
            <person name="Subramanian E."/>
            <person name="Araus A.J."/>
            <person name="Petzold A."/>
            <person name="Susuki M."/>
            <person name="Suzuki K.-i.T."/>
            <person name="Hayashi T."/>
            <person name="Toyoda A."/>
            <person name="Oliveira C."/>
            <person name="Osipova E."/>
            <person name="Leigh N.D."/>
            <person name="Simon A."/>
            <person name="Yun M.H."/>
        </authorList>
    </citation>
    <scope>NUCLEOTIDE SEQUENCE</scope>
    <source>
        <strain evidence="1">20211129_DDA</strain>
        <tissue evidence="1">Liver</tissue>
    </source>
</reference>
<organism evidence="1 2">
    <name type="scientific">Pleurodeles waltl</name>
    <name type="common">Iberian ribbed newt</name>
    <dbReference type="NCBI Taxonomy" id="8319"/>
    <lineage>
        <taxon>Eukaryota</taxon>
        <taxon>Metazoa</taxon>
        <taxon>Chordata</taxon>
        <taxon>Craniata</taxon>
        <taxon>Vertebrata</taxon>
        <taxon>Euteleostomi</taxon>
        <taxon>Amphibia</taxon>
        <taxon>Batrachia</taxon>
        <taxon>Caudata</taxon>
        <taxon>Salamandroidea</taxon>
        <taxon>Salamandridae</taxon>
        <taxon>Pleurodelinae</taxon>
        <taxon>Pleurodeles</taxon>
    </lineage>
</organism>
<dbReference type="EMBL" id="JANPWB010000012">
    <property type="protein sequence ID" value="KAJ1116313.1"/>
    <property type="molecule type" value="Genomic_DNA"/>
</dbReference>
<evidence type="ECO:0000313" key="2">
    <source>
        <dbReference type="Proteomes" id="UP001066276"/>
    </source>
</evidence>
<protein>
    <submittedName>
        <fullName evidence="1">Uncharacterized protein</fullName>
    </submittedName>
</protein>
<dbReference type="Proteomes" id="UP001066276">
    <property type="component" value="Chromosome 8"/>
</dbReference>